<protein>
    <recommendedName>
        <fullName evidence="2 5">Elongation factor Ts</fullName>
        <shortName evidence="5">EF-Ts</shortName>
    </recommendedName>
</protein>
<dbReference type="Gene3D" id="1.10.286.20">
    <property type="match status" value="1"/>
</dbReference>
<evidence type="ECO:0000313" key="9">
    <source>
        <dbReference type="EMBL" id="GEJ59526.1"/>
    </source>
</evidence>
<dbReference type="FunFam" id="1.10.286.20:FF:000001">
    <property type="entry name" value="Elongation factor Ts"/>
    <property type="match status" value="1"/>
</dbReference>
<sequence>MAEISANAVKELREKTGAGMMDCKKALAEAGGDAAKAEELLRKKGLSAAAKKSGRVASEGAVASYIHMGGKIGVLVEVNCETDFVARTDGFQGLVKDLAMHIAAANPLYVRREEVPPEVIEKELEIARAQAREQKKPEAIVEKIAQGKVDKYFKEVALLEQPFVKDDKKTVQETITDAVAKIGENIQVRRFARFVLGEGIEKKQENLAEEVAKAAGVAK</sequence>
<evidence type="ECO:0000256" key="5">
    <source>
        <dbReference type="HAMAP-Rule" id="MF_00050"/>
    </source>
</evidence>
<dbReference type="InterPro" id="IPR014039">
    <property type="entry name" value="Transl_elong_EFTs/EF1B_dimer"/>
</dbReference>
<comment type="caution">
    <text evidence="9">The sequence shown here is derived from an EMBL/GenBank/DDBJ whole genome shotgun (WGS) entry which is preliminary data.</text>
</comment>
<dbReference type="GO" id="GO:0005737">
    <property type="term" value="C:cytoplasm"/>
    <property type="evidence" value="ECO:0007669"/>
    <property type="project" value="UniProtKB-SubCell"/>
</dbReference>
<dbReference type="CDD" id="cd14275">
    <property type="entry name" value="UBA_EF-Ts"/>
    <property type="match status" value="1"/>
</dbReference>
<dbReference type="NCBIfam" id="TIGR00116">
    <property type="entry name" value="tsf"/>
    <property type="match status" value="2"/>
</dbReference>
<dbReference type="Pfam" id="PF00889">
    <property type="entry name" value="EF_TS"/>
    <property type="match status" value="1"/>
</dbReference>
<accession>A0A7I9VSU9</accession>
<evidence type="ECO:0000256" key="7">
    <source>
        <dbReference type="RuleBase" id="RU000643"/>
    </source>
</evidence>
<comment type="subcellular location">
    <subcellularLocation>
        <location evidence="5 7">Cytoplasm</location>
    </subcellularLocation>
</comment>
<evidence type="ECO:0000256" key="3">
    <source>
        <dbReference type="ARBA" id="ARBA00022768"/>
    </source>
</evidence>
<dbReference type="Gene3D" id="3.30.479.20">
    <property type="entry name" value="Elongation factor Ts, dimerisation domain"/>
    <property type="match status" value="1"/>
</dbReference>
<organism evidence="9 10">
    <name type="scientific">Anaeromyxobacter diazotrophicus</name>
    <dbReference type="NCBI Taxonomy" id="2590199"/>
    <lineage>
        <taxon>Bacteria</taxon>
        <taxon>Pseudomonadati</taxon>
        <taxon>Myxococcota</taxon>
        <taxon>Myxococcia</taxon>
        <taxon>Myxococcales</taxon>
        <taxon>Cystobacterineae</taxon>
        <taxon>Anaeromyxobacteraceae</taxon>
        <taxon>Anaeromyxobacter</taxon>
    </lineage>
</organism>
<dbReference type="RefSeq" id="WP_176069104.1">
    <property type="nucleotide sequence ID" value="NZ_BJTG01000016.1"/>
</dbReference>
<evidence type="ECO:0000256" key="2">
    <source>
        <dbReference type="ARBA" id="ARBA00016956"/>
    </source>
</evidence>
<evidence type="ECO:0000256" key="6">
    <source>
        <dbReference type="RuleBase" id="RU000642"/>
    </source>
</evidence>
<feature type="region of interest" description="Involved in Mg(2+) ion dislocation from EF-Tu" evidence="5">
    <location>
        <begin position="82"/>
        <end position="85"/>
    </location>
</feature>
<dbReference type="Gene3D" id="1.10.8.10">
    <property type="entry name" value="DNA helicase RuvA subunit, C-terminal domain"/>
    <property type="match status" value="1"/>
</dbReference>
<dbReference type="InterPro" id="IPR001816">
    <property type="entry name" value="Transl_elong_EFTs/EF1B"/>
</dbReference>
<feature type="domain" description="Translation elongation factor EFTs/EF1B dimerisation" evidence="8">
    <location>
        <begin position="56"/>
        <end position="177"/>
    </location>
</feature>
<evidence type="ECO:0000256" key="4">
    <source>
        <dbReference type="ARBA" id="ARBA00022917"/>
    </source>
</evidence>
<dbReference type="InterPro" id="IPR009060">
    <property type="entry name" value="UBA-like_sf"/>
</dbReference>
<dbReference type="PANTHER" id="PTHR11741">
    <property type="entry name" value="ELONGATION FACTOR TS"/>
    <property type="match status" value="1"/>
</dbReference>
<dbReference type="EMBL" id="BJTG01000016">
    <property type="protein sequence ID" value="GEJ59526.1"/>
    <property type="molecule type" value="Genomic_DNA"/>
</dbReference>
<keyword evidence="5" id="KW-0963">Cytoplasm</keyword>
<reference evidence="10" key="1">
    <citation type="journal article" date="2020" name="Appl. Environ. Microbiol.">
        <title>Diazotrophic Anaeromyxobacter Isolates from Soils.</title>
        <authorList>
            <person name="Masuda Y."/>
            <person name="Yamanaka H."/>
            <person name="Xu Z.X."/>
            <person name="Shiratori Y."/>
            <person name="Aono T."/>
            <person name="Amachi S."/>
            <person name="Senoo K."/>
            <person name="Itoh H."/>
        </authorList>
    </citation>
    <scope>NUCLEOTIDE SEQUENCE [LARGE SCALE GENOMIC DNA]</scope>
    <source>
        <strain evidence="10">R267</strain>
    </source>
</reference>
<keyword evidence="3 5" id="KW-0251">Elongation factor</keyword>
<dbReference type="GO" id="GO:0003746">
    <property type="term" value="F:translation elongation factor activity"/>
    <property type="evidence" value="ECO:0007669"/>
    <property type="project" value="UniProtKB-UniRule"/>
</dbReference>
<evidence type="ECO:0000313" key="10">
    <source>
        <dbReference type="Proteomes" id="UP000503640"/>
    </source>
</evidence>
<dbReference type="AlphaFoldDB" id="A0A7I9VSU9"/>
<dbReference type="PANTHER" id="PTHR11741:SF0">
    <property type="entry name" value="ELONGATION FACTOR TS, MITOCHONDRIAL"/>
    <property type="match status" value="1"/>
</dbReference>
<keyword evidence="10" id="KW-1185">Reference proteome</keyword>
<dbReference type="HAMAP" id="MF_00050">
    <property type="entry name" value="EF_Ts"/>
    <property type="match status" value="1"/>
</dbReference>
<dbReference type="PROSITE" id="PS01126">
    <property type="entry name" value="EF_TS_1"/>
    <property type="match status" value="1"/>
</dbReference>
<dbReference type="InterPro" id="IPR036402">
    <property type="entry name" value="EF-Ts_dimer_sf"/>
</dbReference>
<dbReference type="PROSITE" id="PS01127">
    <property type="entry name" value="EF_TS_2"/>
    <property type="match status" value="1"/>
</dbReference>
<keyword evidence="4 5" id="KW-0648">Protein biosynthesis</keyword>
<comment type="function">
    <text evidence="5 6">Associates with the EF-Tu.GDP complex and induces the exchange of GDP to GTP. It remains bound to the aminoacyl-tRNA.EF-Tu.GTP complex up to the GTP hydrolysis stage on the ribosome.</text>
</comment>
<proteinExistence type="inferred from homology"/>
<evidence type="ECO:0000259" key="8">
    <source>
        <dbReference type="Pfam" id="PF00889"/>
    </source>
</evidence>
<name>A0A7I9VSU9_9BACT</name>
<dbReference type="Proteomes" id="UP000503640">
    <property type="component" value="Unassembled WGS sequence"/>
</dbReference>
<dbReference type="InterPro" id="IPR018101">
    <property type="entry name" value="Transl_elong_Ts_CS"/>
</dbReference>
<dbReference type="SUPFAM" id="SSF54713">
    <property type="entry name" value="Elongation factor Ts (EF-Ts), dimerisation domain"/>
    <property type="match status" value="1"/>
</dbReference>
<comment type="similarity">
    <text evidence="1 5 6">Belongs to the EF-Ts family.</text>
</comment>
<dbReference type="FunFam" id="1.10.8.10:FF:000001">
    <property type="entry name" value="Elongation factor Ts"/>
    <property type="match status" value="1"/>
</dbReference>
<dbReference type="SUPFAM" id="SSF46934">
    <property type="entry name" value="UBA-like"/>
    <property type="match status" value="1"/>
</dbReference>
<evidence type="ECO:0000256" key="1">
    <source>
        <dbReference type="ARBA" id="ARBA00005532"/>
    </source>
</evidence>
<gene>
    <name evidence="5 9" type="primary">tsf</name>
    <name evidence="9" type="ORF">AMYX_42670</name>
</gene>